<keyword evidence="1" id="KW-0378">Hydrolase</keyword>
<dbReference type="PROSITE" id="PS50110">
    <property type="entry name" value="RESPONSE_REGULATORY"/>
    <property type="match status" value="1"/>
</dbReference>
<dbReference type="PANTHER" id="PTHR43156:SF2">
    <property type="entry name" value="STAGE II SPORULATION PROTEIN E"/>
    <property type="match status" value="1"/>
</dbReference>
<dbReference type="Proteomes" id="UP000070529">
    <property type="component" value="Unassembled WGS sequence"/>
</dbReference>
<dbReference type="SUPFAM" id="SSF52172">
    <property type="entry name" value="CheY-like"/>
    <property type="match status" value="1"/>
</dbReference>
<name>A0A135IDM7_9GAMM</name>
<reference evidence="4 5" key="1">
    <citation type="submission" date="2015-11" db="EMBL/GenBank/DDBJ databases">
        <title>Genomic Taxonomy of the Vibrionaceae.</title>
        <authorList>
            <person name="Gomez-Gil B."/>
            <person name="Enciso-Ibarra J."/>
        </authorList>
    </citation>
    <scope>NUCLEOTIDE SEQUENCE [LARGE SCALE GENOMIC DNA]</scope>
    <source>
        <strain evidence="4 5">CAIM 912</strain>
    </source>
</reference>
<evidence type="ECO:0000259" key="3">
    <source>
        <dbReference type="PROSITE" id="PS50110"/>
    </source>
</evidence>
<feature type="domain" description="Response regulatory" evidence="3">
    <location>
        <begin position="145"/>
        <end position="260"/>
    </location>
</feature>
<dbReference type="InterPro" id="IPR036890">
    <property type="entry name" value="HATPase_C_sf"/>
</dbReference>
<dbReference type="GO" id="GO:0016791">
    <property type="term" value="F:phosphatase activity"/>
    <property type="evidence" value="ECO:0007669"/>
    <property type="project" value="TreeGrafter"/>
</dbReference>
<comment type="caution">
    <text evidence="4">The sequence shown here is derived from an EMBL/GenBank/DDBJ whole genome shotgun (WGS) entry which is preliminary data.</text>
</comment>
<dbReference type="InterPro" id="IPR001932">
    <property type="entry name" value="PPM-type_phosphatase-like_dom"/>
</dbReference>
<evidence type="ECO:0000313" key="5">
    <source>
        <dbReference type="Proteomes" id="UP000070529"/>
    </source>
</evidence>
<feature type="modified residue" description="4-aspartylphosphate" evidence="2">
    <location>
        <position position="193"/>
    </location>
</feature>
<organism evidence="4 5">
    <name type="scientific">Enterovibrio coralii</name>
    <dbReference type="NCBI Taxonomy" id="294935"/>
    <lineage>
        <taxon>Bacteria</taxon>
        <taxon>Pseudomonadati</taxon>
        <taxon>Pseudomonadota</taxon>
        <taxon>Gammaproteobacteria</taxon>
        <taxon>Vibrionales</taxon>
        <taxon>Vibrionaceae</taxon>
        <taxon>Enterovibrio</taxon>
    </lineage>
</organism>
<evidence type="ECO:0000256" key="2">
    <source>
        <dbReference type="PROSITE-ProRule" id="PRU00169"/>
    </source>
</evidence>
<dbReference type="SMART" id="SM00448">
    <property type="entry name" value="REC"/>
    <property type="match status" value="1"/>
</dbReference>
<dbReference type="CDD" id="cd00156">
    <property type="entry name" value="REC"/>
    <property type="match status" value="1"/>
</dbReference>
<dbReference type="OrthoDB" id="9811749at2"/>
<dbReference type="InterPro" id="IPR036457">
    <property type="entry name" value="PPM-type-like_dom_sf"/>
</dbReference>
<dbReference type="Pfam" id="PF07228">
    <property type="entry name" value="SpoIIE"/>
    <property type="match status" value="1"/>
</dbReference>
<dbReference type="InterPro" id="IPR011006">
    <property type="entry name" value="CheY-like_superfamily"/>
</dbReference>
<dbReference type="RefSeq" id="WP_067409808.1">
    <property type="nucleotide sequence ID" value="NZ_LNTY01000004.1"/>
</dbReference>
<accession>A0A135IDM7</accession>
<dbReference type="CDD" id="cd16936">
    <property type="entry name" value="HATPase_RsbW-like"/>
    <property type="match status" value="1"/>
</dbReference>
<dbReference type="AlphaFoldDB" id="A0A135IDM7"/>
<dbReference type="Pfam" id="PF13581">
    <property type="entry name" value="HATPase_c_2"/>
    <property type="match status" value="1"/>
</dbReference>
<dbReference type="Pfam" id="PF00072">
    <property type="entry name" value="Response_reg"/>
    <property type="match status" value="1"/>
</dbReference>
<evidence type="ECO:0000256" key="1">
    <source>
        <dbReference type="ARBA" id="ARBA00022801"/>
    </source>
</evidence>
<dbReference type="InterPro" id="IPR001789">
    <property type="entry name" value="Sig_transdc_resp-reg_receiver"/>
</dbReference>
<protein>
    <recommendedName>
        <fullName evidence="3">Response regulatory domain-containing protein</fullName>
    </recommendedName>
</protein>
<keyword evidence="5" id="KW-1185">Reference proteome</keyword>
<proteinExistence type="predicted"/>
<dbReference type="Gene3D" id="3.40.50.2300">
    <property type="match status" value="1"/>
</dbReference>
<dbReference type="SUPFAM" id="SSF81606">
    <property type="entry name" value="PP2C-like"/>
    <property type="match status" value="1"/>
</dbReference>
<dbReference type="GO" id="GO:0000160">
    <property type="term" value="P:phosphorelay signal transduction system"/>
    <property type="evidence" value="ECO:0007669"/>
    <property type="project" value="InterPro"/>
</dbReference>
<dbReference type="InterPro" id="IPR003594">
    <property type="entry name" value="HATPase_dom"/>
</dbReference>
<dbReference type="SMART" id="SM00331">
    <property type="entry name" value="PP2C_SIG"/>
    <property type="match status" value="1"/>
</dbReference>
<dbReference type="Gene3D" id="3.60.40.10">
    <property type="entry name" value="PPM-type phosphatase domain"/>
    <property type="match status" value="1"/>
</dbReference>
<dbReference type="EMBL" id="LNTY01000004">
    <property type="protein sequence ID" value="KXF83518.1"/>
    <property type="molecule type" value="Genomic_DNA"/>
</dbReference>
<sequence>MVSIVKHECRPATLKNISTARTTVKSILESKNVPESLINKIQLCFSEAAANLVEHADPQPTYISVSIECVNDSWKLHLEDDGQSWNPTLPDRVQSLDTFEEKEGGRGLALIQSLTDEMEYVVRSTFGANRLTLKWQIQKEHEKPRILIVDDDECQRRLYGAYLREHYNITEASSGEQALEMLEKNDIDLVISDIRMPGMDGLSLKKALHKQTNTLITPFIFLTFADNAETRSNAAGLGIDDYLVKPICKADLLNSANRVLQRSNQIYQQLTDKVNKRITSALSPSLPHQAHGWELAVANRNTGIGGGDVVLFREGADRIMINLVDVMGHDVAAKFFSYAFGGYLRGLMYHLDDVPSPCATLLSRLSDSALEDGLLSQVILTCCSTVLRDDGNIELASAGHPAPFKVTKQGAALLDLGGILPGVIYGAEYDTLSMKLDVGERIVIYTDGLFEAAEDDQSRKVLEAKVIENLQATLDLPLQTAAEEIMHTFDLHGDRNRDDATIILIQRGQAED</sequence>
<dbReference type="PANTHER" id="PTHR43156">
    <property type="entry name" value="STAGE II SPORULATION PROTEIN E-RELATED"/>
    <property type="match status" value="1"/>
</dbReference>
<dbReference type="STRING" id="294935.ATN88_16755"/>
<dbReference type="Gene3D" id="3.30.565.10">
    <property type="entry name" value="Histidine kinase-like ATPase, C-terminal domain"/>
    <property type="match status" value="1"/>
</dbReference>
<dbReference type="InterPro" id="IPR052016">
    <property type="entry name" value="Bact_Sigma-Reg"/>
</dbReference>
<evidence type="ECO:0000313" key="4">
    <source>
        <dbReference type="EMBL" id="KXF83518.1"/>
    </source>
</evidence>
<keyword evidence="2" id="KW-0597">Phosphoprotein</keyword>
<dbReference type="SUPFAM" id="SSF55874">
    <property type="entry name" value="ATPase domain of HSP90 chaperone/DNA topoisomerase II/histidine kinase"/>
    <property type="match status" value="1"/>
</dbReference>
<gene>
    <name evidence="4" type="ORF">ATN88_16755</name>
</gene>